<dbReference type="Proteomes" id="UP000186400">
    <property type="component" value="Unassembled WGS sequence"/>
</dbReference>
<feature type="transmembrane region" description="Helical" evidence="1">
    <location>
        <begin position="521"/>
        <end position="545"/>
    </location>
</feature>
<dbReference type="OrthoDB" id="9797355at2"/>
<feature type="transmembrane region" description="Helical" evidence="1">
    <location>
        <begin position="344"/>
        <end position="368"/>
    </location>
</feature>
<proteinExistence type="predicted"/>
<accession>A0A1N6R9Y9</accession>
<feature type="transmembrane region" description="Helical" evidence="1">
    <location>
        <begin position="491"/>
        <end position="509"/>
    </location>
</feature>
<evidence type="ECO:0000256" key="1">
    <source>
        <dbReference type="SAM" id="Phobius"/>
    </source>
</evidence>
<sequence>MRSRTVSEAGGAGRTRRIAQALSLALPFLLVLAPSLAPPLGAETRIPLTYFGDISCAHCDTILERTIPALEDFFGVTFAVDAYDILNPREEARATEMLARMDTSYRTPPVLFIGNNAYQGNYAIEKMLPREVIFFLDREEFRPFNPEAMETRHPGTIAAEQTGTSKSPGAPGVLRFFWGVGCPHCELAKPLLDRLEQRYPQIRIERYEVFQDQGHHQIFRETLNHYGLSSAGVPQFFFEDQAWLGFNETIARQIEEALQGGTPSRELTLPFFGTLTPEGTSLVAITAAIAFVDGFNPCSLWVLTLLLGLIAHSRSRRRILLVGGVFLLVTATIYGAFILGLLNIFTIAGASLPLRILVGTIAVGMGIINGKDFFAFHRGFSLAIPQAFRRPITAATRALAVTTASPAGLAGMTALFAGGIALAELPCTAGFPLIWSRTVTSAAGSQGLPGGFFALLLTLYILVYLLIEIGIVSTALVTLNRLRFGEGQARWIKLLGGTVMISLGGFYLADPEIANSLAGVATIFAVALALAGTLAMIGFLAPAIVRALRRLRPKQPDRADQ</sequence>
<reference evidence="2 3" key="1">
    <citation type="submission" date="2017-01" db="EMBL/GenBank/DDBJ databases">
        <authorList>
            <person name="Mah S.A."/>
            <person name="Swanson W.J."/>
            <person name="Moy G.W."/>
            <person name="Vacquier V.D."/>
        </authorList>
    </citation>
    <scope>NUCLEOTIDE SEQUENCE [LARGE SCALE GENOMIC DNA]</scope>
    <source>
        <strain evidence="2 3">ASpG1</strain>
    </source>
</reference>
<evidence type="ECO:0000313" key="3">
    <source>
        <dbReference type="Proteomes" id="UP000186400"/>
    </source>
</evidence>
<dbReference type="EMBL" id="FTMS01000006">
    <property type="protein sequence ID" value="SIQ25648.1"/>
    <property type="molecule type" value="Genomic_DNA"/>
</dbReference>
<keyword evidence="1" id="KW-0472">Membrane</keyword>
<dbReference type="SUPFAM" id="SSF52833">
    <property type="entry name" value="Thioredoxin-like"/>
    <property type="match status" value="1"/>
</dbReference>
<dbReference type="AlphaFoldDB" id="A0A1N6R9Y9"/>
<protein>
    <submittedName>
        <fullName evidence="2">Cytochrome c biogenesis protein CcdA</fullName>
    </submittedName>
</protein>
<gene>
    <name evidence="2" type="ORF">SAMN05920897_10620</name>
</gene>
<evidence type="ECO:0000313" key="2">
    <source>
        <dbReference type="EMBL" id="SIQ25648.1"/>
    </source>
</evidence>
<dbReference type="STRING" id="159291.SAMN05920897_10620"/>
<name>A0A1N6R9Y9_9SPIO</name>
<feature type="transmembrane region" description="Helical" evidence="1">
    <location>
        <begin position="282"/>
        <end position="307"/>
    </location>
</feature>
<dbReference type="CDD" id="cd01659">
    <property type="entry name" value="TRX_superfamily"/>
    <property type="match status" value="1"/>
</dbReference>
<keyword evidence="1" id="KW-0812">Transmembrane</keyword>
<feature type="transmembrane region" description="Helical" evidence="1">
    <location>
        <begin position="452"/>
        <end position="479"/>
    </location>
</feature>
<organism evidence="2 3">
    <name type="scientific">Alkalispirochaeta americana</name>
    <dbReference type="NCBI Taxonomy" id="159291"/>
    <lineage>
        <taxon>Bacteria</taxon>
        <taxon>Pseudomonadati</taxon>
        <taxon>Spirochaetota</taxon>
        <taxon>Spirochaetia</taxon>
        <taxon>Spirochaetales</taxon>
        <taxon>Spirochaetaceae</taxon>
        <taxon>Alkalispirochaeta</taxon>
    </lineage>
</organism>
<feature type="transmembrane region" description="Helical" evidence="1">
    <location>
        <begin position="398"/>
        <end position="423"/>
    </location>
</feature>
<keyword evidence="3" id="KW-1185">Reference proteome</keyword>
<dbReference type="InterPro" id="IPR036249">
    <property type="entry name" value="Thioredoxin-like_sf"/>
</dbReference>
<dbReference type="Gene3D" id="3.40.30.10">
    <property type="entry name" value="Glutaredoxin"/>
    <property type="match status" value="1"/>
</dbReference>
<keyword evidence="1" id="KW-1133">Transmembrane helix</keyword>
<feature type="transmembrane region" description="Helical" evidence="1">
    <location>
        <begin position="319"/>
        <end position="338"/>
    </location>
</feature>
<dbReference type="RefSeq" id="WP_143559133.1">
    <property type="nucleotide sequence ID" value="NZ_FTMS01000006.1"/>
</dbReference>